<dbReference type="OrthoDB" id="6427740at2759"/>
<keyword evidence="1" id="KW-0732">Signal</keyword>
<feature type="signal peptide" evidence="1">
    <location>
        <begin position="1"/>
        <end position="15"/>
    </location>
</feature>
<organism evidence="2 3">
    <name type="scientific">Trichonephila inaurata madagascariensis</name>
    <dbReference type="NCBI Taxonomy" id="2747483"/>
    <lineage>
        <taxon>Eukaryota</taxon>
        <taxon>Metazoa</taxon>
        <taxon>Ecdysozoa</taxon>
        <taxon>Arthropoda</taxon>
        <taxon>Chelicerata</taxon>
        <taxon>Arachnida</taxon>
        <taxon>Araneae</taxon>
        <taxon>Araneomorphae</taxon>
        <taxon>Entelegynae</taxon>
        <taxon>Araneoidea</taxon>
        <taxon>Nephilidae</taxon>
        <taxon>Trichonephila</taxon>
        <taxon>Trichonephila inaurata</taxon>
    </lineage>
</organism>
<dbReference type="Proteomes" id="UP000886998">
    <property type="component" value="Unassembled WGS sequence"/>
</dbReference>
<dbReference type="EMBL" id="BMAV01019366">
    <property type="protein sequence ID" value="GFY72333.1"/>
    <property type="molecule type" value="Genomic_DNA"/>
</dbReference>
<evidence type="ECO:0000313" key="2">
    <source>
        <dbReference type="EMBL" id="GFY72333.1"/>
    </source>
</evidence>
<sequence>MLVPALVMFTTLGIALDYPTMSPKAYYIFDPEAVNTSLIQIPTASTKSSYRLIKSSSETTDFLNVKGDIAVQAMYGKVALQGFGKYLLQTINRRKTIELLCNVYHETLTETFPSYIQQREDWKLKKPEQVGTHYIKSIVYGGHLIISYKMIVERDEDLEEIKAAVDAQIQDKGPLDANVAGNLEMIDKNFGSKHKVEINAYATAGVFNPPTNLEQVLRLITEYPSLVKQINNGKGAPVRIELQPLTTLDPRFTQYKTASGLEAVLDSALNKLEDLKAADKDFKEWDADGLWDDDQQDMVNKYYKKLKDALGSMIEAITSMDAPDGIGPDHFDKAFQFYGEGPENIPNKYVRELTKLIHDVEALRLLRFLWKCVQRKTSSRKINL</sequence>
<evidence type="ECO:0000256" key="1">
    <source>
        <dbReference type="SAM" id="SignalP"/>
    </source>
</evidence>
<evidence type="ECO:0000313" key="3">
    <source>
        <dbReference type="Proteomes" id="UP000886998"/>
    </source>
</evidence>
<reference evidence="2" key="1">
    <citation type="submission" date="2020-08" db="EMBL/GenBank/DDBJ databases">
        <title>Multicomponent nature underlies the extraordinary mechanical properties of spider dragline silk.</title>
        <authorList>
            <person name="Kono N."/>
            <person name="Nakamura H."/>
            <person name="Mori M."/>
            <person name="Yoshida Y."/>
            <person name="Ohtoshi R."/>
            <person name="Malay A.D."/>
            <person name="Moran D.A.P."/>
            <person name="Tomita M."/>
            <person name="Numata K."/>
            <person name="Arakawa K."/>
        </authorList>
    </citation>
    <scope>NUCLEOTIDE SEQUENCE</scope>
</reference>
<protein>
    <recommendedName>
        <fullName evidence="4">MACPF domain-containing protein</fullName>
    </recommendedName>
</protein>
<proteinExistence type="predicted"/>
<gene>
    <name evidence="2" type="primary">AVEN_237194_1</name>
    <name evidence="2" type="ORF">TNIN_148591</name>
</gene>
<comment type="caution">
    <text evidence="2">The sequence shown here is derived from an EMBL/GenBank/DDBJ whole genome shotgun (WGS) entry which is preliminary data.</text>
</comment>
<keyword evidence="3" id="KW-1185">Reference proteome</keyword>
<feature type="chain" id="PRO_5036458759" description="MACPF domain-containing protein" evidence="1">
    <location>
        <begin position="16"/>
        <end position="384"/>
    </location>
</feature>
<accession>A0A8X7CKZ4</accession>
<name>A0A8X7CKZ4_9ARAC</name>
<dbReference type="AlphaFoldDB" id="A0A8X7CKZ4"/>
<evidence type="ECO:0008006" key="4">
    <source>
        <dbReference type="Google" id="ProtNLM"/>
    </source>
</evidence>